<evidence type="ECO:0000256" key="2">
    <source>
        <dbReference type="ARBA" id="ARBA00001946"/>
    </source>
</evidence>
<dbReference type="FunFam" id="1.20.58.1080:FF:000001">
    <property type="entry name" value="ATP-dependent RNA helicase SUPV3L1, mitochondrial"/>
    <property type="match status" value="1"/>
</dbReference>
<dbReference type="SMART" id="SM00490">
    <property type="entry name" value="HELICc"/>
    <property type="match status" value="1"/>
</dbReference>
<evidence type="ECO:0000256" key="14">
    <source>
        <dbReference type="ARBA" id="ARBA00069703"/>
    </source>
</evidence>
<dbReference type="InterPro" id="IPR004323">
    <property type="entry name" value="Ion_tolerance_CutA"/>
</dbReference>
<keyword evidence="9" id="KW-0347">Helicase</keyword>
<evidence type="ECO:0000256" key="8">
    <source>
        <dbReference type="ARBA" id="ARBA00022801"/>
    </source>
</evidence>
<sequence length="802" mass="90669">MVKTRTSVVPVLTEYVKKHHPYEVCEVISTQILQGNQPYLDWILKSVPEKGVDELIGHHVRQKKTMPTISQLMVPQPVKSVPDDANVGAELTGKLDKEEVVKWLAKFYQRREIKAAATENGIDNYIYHQTYLSFRKFCLEIDKLPVDLHVTFSDIIAGACHLDSLLPYFIRHAKQVFPHLECLDDLKKISDLRLPANWYPEARALTRKIIFHSGPTNSGKTFHALERFFSSKSGVYCGPLKLLASEVYYKSNQRGVPCDLVTGEERNFASVSKTPSSHVSCTVEMVSVNTPYEVAVIDEIQMLKDPSRGWAWTRALLGVVAEEVHVCGEAAAIDVVKEIIMSASEEVELRRYKRLTELIIEDSSLGTLEKIRPGDCLVCFNKQDIFWSTRQIEAMGIECAVIYGSLPPGTKLAQAKKFNDPDHPCKVLVATDAIGMGLNLNIGRVIFNSLIKPTVNEKGEKEMDTITTSQALQIAGRAGRYGTQFSTGYVTTMKNEDLPTLKRLLSQHPEPITQVGLHPTAEQIELYAYHLPHANLSNLIDIFVNLSTVDDSLYFICNIDDFKFLADMIQHVPLPLRARYVFCCAPINRKIPFVCSMFLKFARQYSRNEVLSFDWLGRQIGLPFACPNTLLDLVHLESVFDVLDLYLWLSYRFQDLFPDASLVRDMQKELDCLIQAGVAQLTRLLINSETKVSSGTSQAVEAEENRPVLFAKKTPYTHDRNAITSGNPLSSHGRIADRLLSEGLLTPKMLEELKKEWQFQKDCEKQSFEASNGAVDKDKSNPIKHSRNDTLNTRRLSRKRRT</sequence>
<keyword evidence="11" id="KW-0809">Transit peptide</keyword>
<evidence type="ECO:0000256" key="3">
    <source>
        <dbReference type="ARBA" id="ARBA00004173"/>
    </source>
</evidence>
<evidence type="ECO:0000256" key="10">
    <source>
        <dbReference type="ARBA" id="ARBA00022840"/>
    </source>
</evidence>
<dbReference type="CDD" id="cd17913">
    <property type="entry name" value="DEXQc_Suv3"/>
    <property type="match status" value="1"/>
</dbReference>
<evidence type="ECO:0000256" key="11">
    <source>
        <dbReference type="ARBA" id="ARBA00022946"/>
    </source>
</evidence>
<protein>
    <recommendedName>
        <fullName evidence="14">ATP-dependent RNA helicase SUV3 homolog, mitochondrial</fullName>
        <ecNumber evidence="6">3.6.4.13</ecNumber>
    </recommendedName>
</protein>
<dbReference type="AlphaFoldDB" id="A0A4Y7NGA5"/>
<feature type="domain" description="Helicase C-terminal" evidence="16">
    <location>
        <begin position="354"/>
        <end position="528"/>
    </location>
</feature>
<dbReference type="EMBL" id="LR021997">
    <property type="protein sequence ID" value="SVE91616.1"/>
    <property type="molecule type" value="mRNA"/>
</dbReference>
<keyword evidence="12" id="KW-0496">Mitochondrion</keyword>
<comment type="subcellular location">
    <subcellularLocation>
        <location evidence="3">Mitochondrion</location>
    </subcellularLocation>
</comment>
<dbReference type="InterPro" id="IPR022192">
    <property type="entry name" value="SUV3_C"/>
</dbReference>
<dbReference type="PANTHER" id="PTHR12131:SF1">
    <property type="entry name" value="ATP-DEPENDENT RNA HELICASE SUPV3L1, MITOCHONDRIAL-RELATED"/>
    <property type="match status" value="1"/>
</dbReference>
<dbReference type="InterPro" id="IPR011322">
    <property type="entry name" value="N-reg_PII-like_a/b"/>
</dbReference>
<dbReference type="Gene3D" id="1.20.58.1080">
    <property type="match status" value="1"/>
</dbReference>
<evidence type="ECO:0000256" key="1">
    <source>
        <dbReference type="ARBA" id="ARBA00001936"/>
    </source>
</evidence>
<dbReference type="Pfam" id="PF18147">
    <property type="entry name" value="Suv3_C_1"/>
    <property type="match status" value="1"/>
</dbReference>
<dbReference type="Gene3D" id="3.30.70.120">
    <property type="match status" value="1"/>
</dbReference>
<name>A0A4Y7NGA5_9CRUS</name>
<dbReference type="Pfam" id="PF12513">
    <property type="entry name" value="SUV3_C"/>
    <property type="match status" value="1"/>
</dbReference>
<evidence type="ECO:0000256" key="15">
    <source>
        <dbReference type="SAM" id="MobiDB-lite"/>
    </source>
</evidence>
<proteinExistence type="evidence at transcript level"/>
<dbReference type="FunFam" id="3.40.50.300:FF:000269">
    <property type="entry name" value="ATP-dependent RNA helicase SUPV3L1, mitochondrial"/>
    <property type="match status" value="1"/>
</dbReference>
<dbReference type="GO" id="GO:0016787">
    <property type="term" value="F:hydrolase activity"/>
    <property type="evidence" value="ECO:0007669"/>
    <property type="project" value="UniProtKB-KW"/>
</dbReference>
<dbReference type="SUPFAM" id="SSF52540">
    <property type="entry name" value="P-loop containing nucleoside triphosphate hydrolases"/>
    <property type="match status" value="2"/>
</dbReference>
<dbReference type="InterPro" id="IPR015867">
    <property type="entry name" value="N-reg_PII/ATP_PRibTrfase_C"/>
</dbReference>
<dbReference type="Pfam" id="PF00271">
    <property type="entry name" value="Helicase_C"/>
    <property type="match status" value="1"/>
</dbReference>
<accession>A0A4Y7NGA5</accession>
<comment type="cofactor">
    <cofactor evidence="2">
        <name>Mg(2+)</name>
        <dbReference type="ChEBI" id="CHEBI:18420"/>
    </cofactor>
</comment>
<evidence type="ECO:0000313" key="17">
    <source>
        <dbReference type="EMBL" id="SVE91616.1"/>
    </source>
</evidence>
<comment type="similarity">
    <text evidence="5">Belongs to the CutA family.</text>
</comment>
<evidence type="ECO:0000256" key="4">
    <source>
        <dbReference type="ARBA" id="ARBA00008708"/>
    </source>
</evidence>
<dbReference type="FunFam" id="3.40.50.300:FF:000446">
    <property type="entry name" value="ATP-dependent RNA helicase SUPV3L1, mitochondrial"/>
    <property type="match status" value="1"/>
</dbReference>
<dbReference type="PANTHER" id="PTHR12131">
    <property type="entry name" value="ATP-DEPENDENT RNA AND DNA HELICASE"/>
    <property type="match status" value="1"/>
</dbReference>
<dbReference type="Pfam" id="PF22527">
    <property type="entry name" value="DEXQc_Suv3"/>
    <property type="match status" value="1"/>
</dbReference>
<dbReference type="Gene3D" id="3.40.50.300">
    <property type="entry name" value="P-loop containing nucleotide triphosphate hydrolases"/>
    <property type="match status" value="2"/>
</dbReference>
<dbReference type="Pfam" id="PF18114">
    <property type="entry name" value="Suv3_N"/>
    <property type="match status" value="1"/>
</dbReference>
<evidence type="ECO:0000256" key="13">
    <source>
        <dbReference type="ARBA" id="ARBA00047984"/>
    </source>
</evidence>
<keyword evidence="8" id="KW-0378">Hydrolase</keyword>
<dbReference type="InterPro" id="IPR041453">
    <property type="entry name" value="Suv3_N"/>
</dbReference>
<dbReference type="InterPro" id="IPR027417">
    <property type="entry name" value="P-loop_NTPase"/>
</dbReference>
<keyword evidence="10" id="KW-0067">ATP-binding</keyword>
<comment type="catalytic activity">
    <reaction evidence="13">
        <text>ATP + H2O = ADP + phosphate + H(+)</text>
        <dbReference type="Rhea" id="RHEA:13065"/>
        <dbReference type="ChEBI" id="CHEBI:15377"/>
        <dbReference type="ChEBI" id="CHEBI:15378"/>
        <dbReference type="ChEBI" id="CHEBI:30616"/>
        <dbReference type="ChEBI" id="CHEBI:43474"/>
        <dbReference type="ChEBI" id="CHEBI:456216"/>
        <dbReference type="EC" id="3.6.4.13"/>
    </reaction>
</comment>
<feature type="region of interest" description="Disordered" evidence="15">
    <location>
        <begin position="765"/>
        <end position="802"/>
    </location>
</feature>
<dbReference type="GO" id="GO:0000965">
    <property type="term" value="P:mitochondrial RNA 3'-end processing"/>
    <property type="evidence" value="ECO:0007669"/>
    <property type="project" value="TreeGrafter"/>
</dbReference>
<evidence type="ECO:0000259" key="16">
    <source>
        <dbReference type="PROSITE" id="PS51194"/>
    </source>
</evidence>
<gene>
    <name evidence="17" type="primary">EOG090X01V1</name>
</gene>
<dbReference type="PROSITE" id="PS51194">
    <property type="entry name" value="HELICASE_CTER"/>
    <property type="match status" value="1"/>
</dbReference>
<evidence type="ECO:0000256" key="7">
    <source>
        <dbReference type="ARBA" id="ARBA00022741"/>
    </source>
</evidence>
<dbReference type="GO" id="GO:0045025">
    <property type="term" value="C:mitochondrial degradosome"/>
    <property type="evidence" value="ECO:0007669"/>
    <property type="project" value="TreeGrafter"/>
</dbReference>
<dbReference type="EC" id="3.6.4.13" evidence="6"/>
<dbReference type="Pfam" id="PF03091">
    <property type="entry name" value="CutA1"/>
    <property type="match status" value="1"/>
</dbReference>
<dbReference type="Gene3D" id="1.20.272.40">
    <property type="match status" value="1"/>
</dbReference>
<organism evidence="17">
    <name type="scientific">Daphnia sinensis</name>
    <dbReference type="NCBI Taxonomy" id="1820382"/>
    <lineage>
        <taxon>Eukaryota</taxon>
        <taxon>Metazoa</taxon>
        <taxon>Ecdysozoa</taxon>
        <taxon>Arthropoda</taxon>
        <taxon>Crustacea</taxon>
        <taxon>Branchiopoda</taxon>
        <taxon>Diplostraca</taxon>
        <taxon>Cladocera</taxon>
        <taxon>Anomopoda</taxon>
        <taxon>Daphniidae</taxon>
        <taxon>Daphnia</taxon>
        <taxon>Daphnia similis group</taxon>
    </lineage>
</organism>
<dbReference type="CDD" id="cd18805">
    <property type="entry name" value="SF2_C_suv3"/>
    <property type="match status" value="1"/>
</dbReference>
<dbReference type="InterPro" id="IPR041082">
    <property type="entry name" value="Suv3_C_1"/>
</dbReference>
<dbReference type="SUPFAM" id="SSF54913">
    <property type="entry name" value="GlnB-like"/>
    <property type="match status" value="1"/>
</dbReference>
<dbReference type="GO" id="GO:0003724">
    <property type="term" value="F:RNA helicase activity"/>
    <property type="evidence" value="ECO:0007669"/>
    <property type="project" value="UniProtKB-EC"/>
</dbReference>
<dbReference type="InterPro" id="IPR055206">
    <property type="entry name" value="DEXQc_SUV3"/>
</dbReference>
<dbReference type="GO" id="GO:0010038">
    <property type="term" value="P:response to metal ion"/>
    <property type="evidence" value="ECO:0007669"/>
    <property type="project" value="InterPro"/>
</dbReference>
<dbReference type="GO" id="GO:0005524">
    <property type="term" value="F:ATP binding"/>
    <property type="evidence" value="ECO:0007669"/>
    <property type="project" value="UniProtKB-KW"/>
</dbReference>
<evidence type="ECO:0000256" key="6">
    <source>
        <dbReference type="ARBA" id="ARBA00012552"/>
    </source>
</evidence>
<reference evidence="17" key="1">
    <citation type="submission" date="2018-08" db="EMBL/GenBank/DDBJ databases">
        <authorList>
            <person name="Cornetti L."/>
        </authorList>
    </citation>
    <scope>NUCLEOTIDE SEQUENCE</scope>
    <source>
        <strain evidence="17">RU-TU2-01</strain>
    </source>
</reference>
<evidence type="ECO:0000256" key="5">
    <source>
        <dbReference type="ARBA" id="ARBA00010169"/>
    </source>
</evidence>
<comment type="cofactor">
    <cofactor evidence="1">
        <name>Mn(2+)</name>
        <dbReference type="ChEBI" id="CHEBI:29035"/>
    </cofactor>
</comment>
<evidence type="ECO:0000256" key="12">
    <source>
        <dbReference type="ARBA" id="ARBA00023128"/>
    </source>
</evidence>
<dbReference type="InterPro" id="IPR044774">
    <property type="entry name" value="Suv3_DEXQc"/>
</dbReference>
<dbReference type="InterPro" id="IPR001650">
    <property type="entry name" value="Helicase_C-like"/>
</dbReference>
<keyword evidence="7" id="KW-0547">Nucleotide-binding</keyword>
<dbReference type="Gene3D" id="1.10.1740.140">
    <property type="match status" value="1"/>
</dbReference>
<comment type="similarity">
    <text evidence="4">Belongs to the helicase family.</text>
</comment>
<evidence type="ECO:0000256" key="9">
    <source>
        <dbReference type="ARBA" id="ARBA00022806"/>
    </source>
</evidence>
<dbReference type="InterPro" id="IPR050699">
    <property type="entry name" value="RNA-DNA_Helicase"/>
</dbReference>